<protein>
    <submittedName>
        <fullName evidence="1">Uncharacterized protein</fullName>
    </submittedName>
</protein>
<accession>A0A1I2RND7</accession>
<dbReference type="STRING" id="582675.SAMN05192565_102300"/>
<reference evidence="2" key="1">
    <citation type="submission" date="2016-10" db="EMBL/GenBank/DDBJ databases">
        <authorList>
            <person name="Varghese N."/>
            <person name="Submissions S."/>
        </authorList>
    </citation>
    <scope>NUCLEOTIDE SEQUENCE [LARGE SCALE GENOMIC DNA]</scope>
    <source>
        <strain evidence="2">Gh-105</strain>
    </source>
</reference>
<dbReference type="Proteomes" id="UP000199229">
    <property type="component" value="Unassembled WGS sequence"/>
</dbReference>
<dbReference type="EMBL" id="FOPM01000002">
    <property type="protein sequence ID" value="SFG39361.1"/>
    <property type="molecule type" value="Genomic_DNA"/>
</dbReference>
<sequence>MFASPERPWVFPFRAALTTVIVALPAIVSMGLAMPAQAQSPSKDFLFQEQRFSRACRPPLKYAAGACVRRCPAGYEDMGRTCRLRTNRGGR</sequence>
<gene>
    <name evidence="1" type="ORF">SAMN05192565_102300</name>
</gene>
<dbReference type="AlphaFoldDB" id="A0A1I2RND7"/>
<name>A0A1I2RND7_9HYPH</name>
<evidence type="ECO:0000313" key="1">
    <source>
        <dbReference type="EMBL" id="SFG39361.1"/>
    </source>
</evidence>
<proteinExistence type="predicted"/>
<dbReference type="RefSeq" id="WP_425284780.1">
    <property type="nucleotide sequence ID" value="NZ_FOPM01000002.1"/>
</dbReference>
<organism evidence="1 2">
    <name type="scientific">Methylobacterium gossipiicola</name>
    <dbReference type="NCBI Taxonomy" id="582675"/>
    <lineage>
        <taxon>Bacteria</taxon>
        <taxon>Pseudomonadati</taxon>
        <taxon>Pseudomonadota</taxon>
        <taxon>Alphaproteobacteria</taxon>
        <taxon>Hyphomicrobiales</taxon>
        <taxon>Methylobacteriaceae</taxon>
        <taxon>Methylobacterium</taxon>
    </lineage>
</organism>
<keyword evidence="2" id="KW-1185">Reference proteome</keyword>
<evidence type="ECO:0000313" key="2">
    <source>
        <dbReference type="Proteomes" id="UP000199229"/>
    </source>
</evidence>